<dbReference type="RefSeq" id="WP_142444071.1">
    <property type="nucleotide sequence ID" value="NZ_SESI01000003.1"/>
</dbReference>
<comment type="caution">
    <text evidence="1">The sequence shown here is derived from an EMBL/GenBank/DDBJ whole genome shotgun (WGS) entry which is preliminary data.</text>
</comment>
<protein>
    <submittedName>
        <fullName evidence="1">Uncharacterized protein</fullName>
    </submittedName>
</protein>
<gene>
    <name evidence="1" type="ORF">EWF95_10705</name>
</gene>
<proteinExistence type="predicted"/>
<dbReference type="OrthoDB" id="338386at2157"/>
<dbReference type="EMBL" id="SESI01000003">
    <property type="protein sequence ID" value="TQQ79481.1"/>
    <property type="molecule type" value="Genomic_DNA"/>
</dbReference>
<reference evidence="1 2" key="1">
    <citation type="submission" date="2019-02" db="EMBL/GenBank/DDBJ databases">
        <title>Halonotius sp. a new haloqrchaeon isolated from saline water.</title>
        <authorList>
            <person name="Duran-Viseras A."/>
            <person name="Sanchez-Porro C."/>
            <person name="Ventosa A."/>
        </authorList>
    </citation>
    <scope>NUCLEOTIDE SEQUENCE [LARGE SCALE GENOMIC DNA]</scope>
    <source>
        <strain evidence="1 2">F9-27</strain>
    </source>
</reference>
<evidence type="ECO:0000313" key="2">
    <source>
        <dbReference type="Proteomes" id="UP000315385"/>
    </source>
</evidence>
<name>A0A544QLL0_9EURY</name>
<dbReference type="Proteomes" id="UP000315385">
    <property type="component" value="Unassembled WGS sequence"/>
</dbReference>
<sequence length="122" mass="12886">MSNEHPTTAVSVVITDAPAGVQKYTARIACDAAGEITIEAVEPGVLERYFEVVDGGVGSAFVRVRAVDMTGEAGALSDPASLFTIRFSEAVPPTSITLTFETLQDHDGETIPDEAVRFDAVE</sequence>
<organism evidence="1 2">
    <name type="scientific">Halonotius roseus</name>
    <dbReference type="NCBI Taxonomy" id="2511997"/>
    <lineage>
        <taxon>Archaea</taxon>
        <taxon>Methanobacteriati</taxon>
        <taxon>Methanobacteriota</taxon>
        <taxon>Stenosarchaea group</taxon>
        <taxon>Halobacteria</taxon>
        <taxon>Halobacteriales</taxon>
        <taxon>Haloferacaceae</taxon>
        <taxon>Halonotius</taxon>
    </lineage>
</organism>
<accession>A0A544QLL0</accession>
<dbReference type="AlphaFoldDB" id="A0A544QLL0"/>
<keyword evidence="2" id="KW-1185">Reference proteome</keyword>
<evidence type="ECO:0000313" key="1">
    <source>
        <dbReference type="EMBL" id="TQQ79481.1"/>
    </source>
</evidence>